<comment type="caution">
    <text evidence="1">The sequence shown here is derived from an EMBL/GenBank/DDBJ whole genome shotgun (WGS) entry which is preliminary data.</text>
</comment>
<dbReference type="EMBL" id="LJUJ01000015">
    <property type="protein sequence ID" value="KPK63312.1"/>
    <property type="molecule type" value="Genomic_DNA"/>
</dbReference>
<organism evidence="1 2">
    <name type="scientific">candidate division WOR_3 bacterium SM23_42</name>
    <dbReference type="NCBI Taxonomy" id="1703779"/>
    <lineage>
        <taxon>Bacteria</taxon>
        <taxon>Bacteria division WOR-3</taxon>
    </lineage>
</organism>
<evidence type="ECO:0000313" key="1">
    <source>
        <dbReference type="EMBL" id="KPK63312.1"/>
    </source>
</evidence>
<accession>A0A0S8FRC5</accession>
<sequence>MAFILAKRVPFFKKEGEVTVAATAADSHGASLESTSRVSIPQVVESVKKEKGVIRGKDTLN</sequence>
<dbReference type="Proteomes" id="UP000051373">
    <property type="component" value="Unassembled WGS sequence"/>
</dbReference>
<reference evidence="1 2" key="1">
    <citation type="journal article" date="2015" name="Microbiome">
        <title>Genomic resolution of linkages in carbon, nitrogen, and sulfur cycling among widespread estuary sediment bacteria.</title>
        <authorList>
            <person name="Baker B.J."/>
            <person name="Lazar C.S."/>
            <person name="Teske A.P."/>
            <person name="Dick G.J."/>
        </authorList>
    </citation>
    <scope>NUCLEOTIDE SEQUENCE [LARGE SCALE GENOMIC DNA]</scope>
    <source>
        <strain evidence="1">SM23_42</strain>
    </source>
</reference>
<gene>
    <name evidence="1" type="ORF">AMJ83_07545</name>
</gene>
<dbReference type="AlphaFoldDB" id="A0A0S8FRC5"/>
<evidence type="ECO:0000313" key="2">
    <source>
        <dbReference type="Proteomes" id="UP000051373"/>
    </source>
</evidence>
<proteinExistence type="predicted"/>
<name>A0A0S8FRC5_UNCW3</name>
<protein>
    <submittedName>
        <fullName evidence="1">Uncharacterized protein</fullName>
    </submittedName>
</protein>